<evidence type="ECO:0000313" key="3">
    <source>
        <dbReference type="Proteomes" id="UP000759131"/>
    </source>
</evidence>
<name>A0A7R9Q471_9ACAR</name>
<keyword evidence="1" id="KW-0472">Membrane</keyword>
<accession>A0A7R9Q471</accession>
<dbReference type="EMBL" id="CAJPIZ010008580">
    <property type="protein sequence ID" value="CAG2111242.1"/>
    <property type="molecule type" value="Genomic_DNA"/>
</dbReference>
<feature type="transmembrane region" description="Helical" evidence="1">
    <location>
        <begin position="43"/>
        <end position="63"/>
    </location>
</feature>
<dbReference type="Proteomes" id="UP000759131">
    <property type="component" value="Unassembled WGS sequence"/>
</dbReference>
<dbReference type="AlphaFoldDB" id="A0A7R9Q471"/>
<evidence type="ECO:0000256" key="1">
    <source>
        <dbReference type="SAM" id="Phobius"/>
    </source>
</evidence>
<sequence length="122" mass="14391">MNRLSRVVSKTMSNVRIISRQLKKDYNEMVYDLKRLPKRTLELVYNGVLFVSVMAPTGVYILYNTVYLNRYQQLVSLRVKGNPLPLEENLELLALREWNVSHIARQYKLMDLMEFFLCSGTQ</sequence>
<feature type="non-terminal residue" evidence="2">
    <location>
        <position position="1"/>
    </location>
</feature>
<protein>
    <submittedName>
        <fullName evidence="2">Uncharacterized protein</fullName>
    </submittedName>
</protein>
<organism evidence="2">
    <name type="scientific">Medioppia subpectinata</name>
    <dbReference type="NCBI Taxonomy" id="1979941"/>
    <lineage>
        <taxon>Eukaryota</taxon>
        <taxon>Metazoa</taxon>
        <taxon>Ecdysozoa</taxon>
        <taxon>Arthropoda</taxon>
        <taxon>Chelicerata</taxon>
        <taxon>Arachnida</taxon>
        <taxon>Acari</taxon>
        <taxon>Acariformes</taxon>
        <taxon>Sarcoptiformes</taxon>
        <taxon>Oribatida</taxon>
        <taxon>Brachypylina</taxon>
        <taxon>Oppioidea</taxon>
        <taxon>Oppiidae</taxon>
        <taxon>Medioppia</taxon>
    </lineage>
</organism>
<reference evidence="2" key="1">
    <citation type="submission" date="2020-11" db="EMBL/GenBank/DDBJ databases">
        <authorList>
            <person name="Tran Van P."/>
        </authorList>
    </citation>
    <scope>NUCLEOTIDE SEQUENCE</scope>
</reference>
<keyword evidence="1" id="KW-1133">Transmembrane helix</keyword>
<dbReference type="OrthoDB" id="10425169at2759"/>
<keyword evidence="3" id="KW-1185">Reference proteome</keyword>
<dbReference type="EMBL" id="OC863155">
    <property type="protein sequence ID" value="CAD7630812.1"/>
    <property type="molecule type" value="Genomic_DNA"/>
</dbReference>
<gene>
    <name evidence="2" type="ORF">OSB1V03_LOCUS11224</name>
</gene>
<evidence type="ECO:0000313" key="2">
    <source>
        <dbReference type="EMBL" id="CAD7630812.1"/>
    </source>
</evidence>
<keyword evidence="1" id="KW-0812">Transmembrane</keyword>
<proteinExistence type="predicted"/>